<dbReference type="AlphaFoldDB" id="A0A1S0UE58"/>
<organism evidence="1">
    <name type="scientific">Loa loa</name>
    <name type="common">Eye worm</name>
    <name type="synonym">Filaria loa</name>
    <dbReference type="NCBI Taxonomy" id="7209"/>
    <lineage>
        <taxon>Eukaryota</taxon>
        <taxon>Metazoa</taxon>
        <taxon>Ecdysozoa</taxon>
        <taxon>Nematoda</taxon>
        <taxon>Chromadorea</taxon>
        <taxon>Rhabditida</taxon>
        <taxon>Spirurina</taxon>
        <taxon>Spiruromorpha</taxon>
        <taxon>Filarioidea</taxon>
        <taxon>Onchocercidae</taxon>
        <taxon>Loa</taxon>
    </lineage>
</organism>
<gene>
    <name evidence="1" type="ORF">LOAG_18754</name>
</gene>
<dbReference type="RefSeq" id="XP_003149031.2">
    <property type="nucleotide sequence ID" value="XM_003148983.2"/>
</dbReference>
<protein>
    <submittedName>
        <fullName evidence="1">Uncharacterized protein</fullName>
    </submittedName>
</protein>
<evidence type="ECO:0000313" key="1">
    <source>
        <dbReference type="EMBL" id="EJD73855.1"/>
    </source>
</evidence>
<dbReference type="OMA" id="DYERNDP"/>
<dbReference type="CTD" id="9950947"/>
<name>A0A1S0UE58_LOALO</name>
<dbReference type="InParanoid" id="A0A1S0UE58"/>
<proteinExistence type="predicted"/>
<sequence length="234" mass="27590">MDYERNDPRRHYILRVASHIFALNLSENKISNLNPIQHFCDTNAPLLIIAKDERKNTLDITNEMRNDYHADLIQVMFYKLEPTALPMDNYKSKISVLSLRGRPTDALIRSMREIFKRAIENDSETSVNSHLRTILNELEMCMEAKNDKEKFHGKRSIHDEINYWKGRKDDASLQYSQAFQILNMKLEMLTNCRIDEIYEVIDTTEECLNQLWNCEPSFPQNRMEQVMDSIGKLI</sequence>
<dbReference type="EMBL" id="JH712558">
    <property type="protein sequence ID" value="EJD73855.1"/>
    <property type="molecule type" value="Genomic_DNA"/>
</dbReference>
<reference evidence="1" key="1">
    <citation type="submission" date="2012-04" db="EMBL/GenBank/DDBJ databases">
        <title>The Genome Sequence of Loa loa.</title>
        <authorList>
            <consortium name="The Broad Institute Genome Sequencing Platform"/>
            <consortium name="Broad Institute Genome Sequencing Center for Infectious Disease"/>
            <person name="Nutman T.B."/>
            <person name="Fink D.L."/>
            <person name="Russ C."/>
            <person name="Young S."/>
            <person name="Zeng Q."/>
            <person name="Gargeya S."/>
            <person name="Alvarado L."/>
            <person name="Berlin A."/>
            <person name="Chapman S.B."/>
            <person name="Chen Z."/>
            <person name="Freedman E."/>
            <person name="Gellesch M."/>
            <person name="Goldberg J."/>
            <person name="Griggs A."/>
            <person name="Gujja S."/>
            <person name="Heilman E.R."/>
            <person name="Heiman D."/>
            <person name="Howarth C."/>
            <person name="Mehta T."/>
            <person name="Neiman D."/>
            <person name="Pearson M."/>
            <person name="Roberts A."/>
            <person name="Saif S."/>
            <person name="Shea T."/>
            <person name="Shenoy N."/>
            <person name="Sisk P."/>
            <person name="Stolte C."/>
            <person name="Sykes S."/>
            <person name="White J."/>
            <person name="Yandava C."/>
            <person name="Haas B."/>
            <person name="Henn M.R."/>
            <person name="Nusbaum C."/>
            <person name="Birren B."/>
        </authorList>
    </citation>
    <scope>NUCLEOTIDE SEQUENCE [LARGE SCALE GENOMIC DNA]</scope>
</reference>
<dbReference type="GeneID" id="9950947"/>
<accession>A0A1S0UE58</accession>
<dbReference type="OrthoDB" id="447173at2759"/>
<dbReference type="KEGG" id="loa:LOAG_18754"/>